<dbReference type="AlphaFoldDB" id="A0A2Y9BGM6"/>
<accession>A0A2Y9BGM6</accession>
<dbReference type="EMBL" id="QGDL01000011">
    <property type="protein sequence ID" value="PWJ27570.1"/>
    <property type="molecule type" value="Genomic_DNA"/>
</dbReference>
<keyword evidence="2" id="KW-1185">Reference proteome</keyword>
<sequence>MTDWNKEFHGISINCEEKLIQIKNDRALLSFLDDPATKGSLLISEYAHQLYLKEMGRPLNISIDSVAIEILGHVYADKFADLASCFKIKALQSKLADIKSRTDIIDCGERDIDSDRHIWDDLDKHNLKPVIFAMCGKRA</sequence>
<reference evidence="1 2" key="1">
    <citation type="submission" date="2018-05" db="EMBL/GenBank/DDBJ databases">
        <title>The Hungate 1000. A catalogue of reference genomes from the rumen microbiome.</title>
        <authorList>
            <person name="Kelly W."/>
        </authorList>
    </citation>
    <scope>NUCLEOTIDE SEQUENCE [LARGE SCALE GENOMIC DNA]</scope>
    <source>
        <strain evidence="1 2">NLAE-zl-C242</strain>
    </source>
</reference>
<proteinExistence type="predicted"/>
<organism evidence="1 2">
    <name type="scientific">Faecalicatena orotica</name>
    <dbReference type="NCBI Taxonomy" id="1544"/>
    <lineage>
        <taxon>Bacteria</taxon>
        <taxon>Bacillati</taxon>
        <taxon>Bacillota</taxon>
        <taxon>Clostridia</taxon>
        <taxon>Lachnospirales</taxon>
        <taxon>Lachnospiraceae</taxon>
        <taxon>Faecalicatena</taxon>
    </lineage>
</organism>
<gene>
    <name evidence="1" type="ORF">A8806_1115</name>
</gene>
<dbReference type="Proteomes" id="UP000245845">
    <property type="component" value="Unassembled WGS sequence"/>
</dbReference>
<name>A0A2Y9BGM6_9FIRM</name>
<protein>
    <submittedName>
        <fullName evidence="1">Uncharacterized protein</fullName>
    </submittedName>
</protein>
<comment type="caution">
    <text evidence="1">The sequence shown here is derived from an EMBL/GenBank/DDBJ whole genome shotgun (WGS) entry which is preliminary data.</text>
</comment>
<evidence type="ECO:0000313" key="1">
    <source>
        <dbReference type="EMBL" id="PWJ27570.1"/>
    </source>
</evidence>
<dbReference type="RefSeq" id="WP_109732422.1">
    <property type="nucleotide sequence ID" value="NZ_BAAACK010000005.1"/>
</dbReference>
<evidence type="ECO:0000313" key="2">
    <source>
        <dbReference type="Proteomes" id="UP000245845"/>
    </source>
</evidence>
<dbReference type="OrthoDB" id="669028at2"/>